<dbReference type="Proteomes" id="UP000533476">
    <property type="component" value="Unassembled WGS sequence"/>
</dbReference>
<evidence type="ECO:0000313" key="3">
    <source>
        <dbReference type="Proteomes" id="UP000533476"/>
    </source>
</evidence>
<dbReference type="PANTHER" id="PTHR43841">
    <property type="entry name" value="3-HYDROXYACYL-THIOESTER DEHYDRATASE HTDX-RELATED"/>
    <property type="match status" value="1"/>
</dbReference>
<dbReference type="Pfam" id="PF01575">
    <property type="entry name" value="MaoC_dehydratas"/>
    <property type="match status" value="1"/>
</dbReference>
<dbReference type="InterPro" id="IPR029069">
    <property type="entry name" value="HotDog_dom_sf"/>
</dbReference>
<sequence length="143" mass="15586">MWRVGEVVRLGTAQFSREQLVRYAGASGDFNPIHYDEERARSFGLPGVIAHGMLSMGVLARLIKESAPPGSHFERYGVRFRAMVEPQQSLSATARVDSVDDDGRVVLEVALQHADGRIAASGQAVLRIPPRDSVGNDGTDARR</sequence>
<dbReference type="RefSeq" id="WP_169100467.1">
    <property type="nucleotide sequence ID" value="NZ_JABBVZ010000047.1"/>
</dbReference>
<dbReference type="PANTHER" id="PTHR43841:SF3">
    <property type="entry name" value="(3R)-HYDROXYACYL-ACP DEHYDRATASE SUBUNIT HADB"/>
    <property type="match status" value="1"/>
</dbReference>
<accession>A0A7Y0L4R7</accession>
<dbReference type="Gene3D" id="3.10.129.10">
    <property type="entry name" value="Hotdog Thioesterase"/>
    <property type="match status" value="1"/>
</dbReference>
<name>A0A7Y0L4R7_9FIRM</name>
<dbReference type="EMBL" id="JABBVZ010000047">
    <property type="protein sequence ID" value="NMP23309.1"/>
    <property type="molecule type" value="Genomic_DNA"/>
</dbReference>
<proteinExistence type="predicted"/>
<feature type="domain" description="MaoC-like" evidence="1">
    <location>
        <begin position="11"/>
        <end position="102"/>
    </location>
</feature>
<dbReference type="SUPFAM" id="SSF54637">
    <property type="entry name" value="Thioesterase/thiol ester dehydrase-isomerase"/>
    <property type="match status" value="1"/>
</dbReference>
<evidence type="ECO:0000313" key="2">
    <source>
        <dbReference type="EMBL" id="NMP23309.1"/>
    </source>
</evidence>
<dbReference type="AlphaFoldDB" id="A0A7Y0L4R7"/>
<reference evidence="2 3" key="1">
    <citation type="submission" date="2020-04" db="EMBL/GenBank/DDBJ databases">
        <authorList>
            <person name="Zhang R."/>
            <person name="Schippers A."/>
        </authorList>
    </citation>
    <scope>NUCLEOTIDE SEQUENCE [LARGE SCALE GENOMIC DNA]</scope>
    <source>
        <strain evidence="2 3">DSM 109850</strain>
    </source>
</reference>
<gene>
    <name evidence="2" type="ORF">HIJ39_13265</name>
</gene>
<evidence type="ECO:0000259" key="1">
    <source>
        <dbReference type="Pfam" id="PF01575"/>
    </source>
</evidence>
<protein>
    <submittedName>
        <fullName evidence="2">Dehydratase</fullName>
    </submittedName>
</protein>
<comment type="caution">
    <text evidence="2">The sequence shown here is derived from an EMBL/GenBank/DDBJ whole genome shotgun (WGS) entry which is preliminary data.</text>
</comment>
<dbReference type="InterPro" id="IPR002539">
    <property type="entry name" value="MaoC-like_dom"/>
</dbReference>
<organism evidence="2 3">
    <name type="scientific">Sulfobacillus harzensis</name>
    <dbReference type="NCBI Taxonomy" id="2729629"/>
    <lineage>
        <taxon>Bacteria</taxon>
        <taxon>Bacillati</taxon>
        <taxon>Bacillota</taxon>
        <taxon>Clostridia</taxon>
        <taxon>Eubacteriales</taxon>
        <taxon>Clostridiales Family XVII. Incertae Sedis</taxon>
        <taxon>Sulfobacillus</taxon>
    </lineage>
</organism>
<keyword evidence="3" id="KW-1185">Reference proteome</keyword>